<proteinExistence type="inferred from homology"/>
<gene>
    <name evidence="3" type="ORF">ENP34_07905</name>
</gene>
<feature type="domain" description="Phosphoribosyltransferase" evidence="2">
    <location>
        <begin position="135"/>
        <end position="174"/>
    </location>
</feature>
<dbReference type="PANTHER" id="PTHR47505:SF1">
    <property type="entry name" value="DNA UTILIZATION PROTEIN YHGH"/>
    <property type="match status" value="1"/>
</dbReference>
<reference evidence="3" key="1">
    <citation type="journal article" date="2020" name="mSystems">
        <title>Genome- and Community-Level Interaction Insights into Carbon Utilization and Element Cycling Functions of Hydrothermarchaeota in Hydrothermal Sediment.</title>
        <authorList>
            <person name="Zhou Z."/>
            <person name="Liu Y."/>
            <person name="Xu W."/>
            <person name="Pan J."/>
            <person name="Luo Z.H."/>
            <person name="Li M."/>
        </authorList>
    </citation>
    <scope>NUCLEOTIDE SEQUENCE [LARGE SCALE GENOMIC DNA]</scope>
    <source>
        <strain evidence="3">SpSt-210</strain>
    </source>
</reference>
<protein>
    <submittedName>
        <fullName evidence="3">ComF family protein</fullName>
    </submittedName>
</protein>
<dbReference type="AlphaFoldDB" id="A0A831TFF8"/>
<dbReference type="Gene3D" id="3.40.50.2020">
    <property type="match status" value="1"/>
</dbReference>
<dbReference type="InterPro" id="IPR029057">
    <property type="entry name" value="PRTase-like"/>
</dbReference>
<evidence type="ECO:0000256" key="1">
    <source>
        <dbReference type="ARBA" id="ARBA00008007"/>
    </source>
</evidence>
<dbReference type="InterPro" id="IPR000836">
    <property type="entry name" value="PRTase_dom"/>
</dbReference>
<dbReference type="Pfam" id="PF00156">
    <property type="entry name" value="Pribosyltran"/>
    <property type="match status" value="1"/>
</dbReference>
<evidence type="ECO:0000313" key="3">
    <source>
        <dbReference type="EMBL" id="HEG91351.1"/>
    </source>
</evidence>
<comment type="caution">
    <text evidence="3">The sequence shown here is derived from an EMBL/GenBank/DDBJ whole genome shotgun (WGS) entry which is preliminary data.</text>
</comment>
<dbReference type="EMBL" id="DSIY01000190">
    <property type="protein sequence ID" value="HEG91351.1"/>
    <property type="molecule type" value="Genomic_DNA"/>
</dbReference>
<dbReference type="PANTHER" id="PTHR47505">
    <property type="entry name" value="DNA UTILIZATION PROTEIN YHGH"/>
    <property type="match status" value="1"/>
</dbReference>
<evidence type="ECO:0000259" key="2">
    <source>
        <dbReference type="Pfam" id="PF00156"/>
    </source>
</evidence>
<name>A0A831TFF8_9BACT</name>
<organism evidence="3">
    <name type="scientific">Thermorudis peleae</name>
    <dbReference type="NCBI Taxonomy" id="1382356"/>
    <lineage>
        <taxon>Bacteria</taxon>
        <taxon>Pseudomonadati</taxon>
        <taxon>Thermomicrobiota</taxon>
        <taxon>Thermomicrobia</taxon>
        <taxon>Thermomicrobia incertae sedis</taxon>
        <taxon>Thermorudis</taxon>
    </lineage>
</organism>
<comment type="similarity">
    <text evidence="1">Belongs to the ComF/GntX family.</text>
</comment>
<accession>A0A831TFF8</accession>
<dbReference type="InterPro" id="IPR051910">
    <property type="entry name" value="ComF/GntX_DNA_util-trans"/>
</dbReference>
<dbReference type="SUPFAM" id="SSF53271">
    <property type="entry name" value="PRTase-like"/>
    <property type="match status" value="1"/>
</dbReference>
<sequence length="179" mass="19385">MARCRRCATWPPELLMVRAPFLFEGPVRAALHRVKYRGEHARGRDLGQRLAAFVRDDLAEVMRPVDLVVPIPLHPSRLRQRGFNQSELLAAGVVELLGLPMVKQLARGRPTPPQVGLGREARQRNIDGAFGWFGPSLDGQLVLVVDDVVTTGATLGEAARALSMAGAAGTIGLALAREP</sequence>